<dbReference type="PANTHER" id="PTHR44858:SF1">
    <property type="entry name" value="UDP-N-ACETYLGLUCOSAMINE--PEPTIDE N-ACETYLGLUCOSAMINYLTRANSFERASE SPINDLY-RELATED"/>
    <property type="match status" value="1"/>
</dbReference>
<dbReference type="PROSITE" id="PS50005">
    <property type="entry name" value="TPR"/>
    <property type="match status" value="1"/>
</dbReference>
<evidence type="ECO:0000313" key="6">
    <source>
        <dbReference type="Proteomes" id="UP000249375"/>
    </source>
</evidence>
<dbReference type="OrthoDB" id="1086427at2"/>
<keyword evidence="1" id="KW-0677">Repeat</keyword>
<feature type="repeat" description="TPR" evidence="3">
    <location>
        <begin position="93"/>
        <end position="126"/>
    </location>
</feature>
<accession>A0A5P8E690</accession>
<dbReference type="Pfam" id="PF13432">
    <property type="entry name" value="TPR_16"/>
    <property type="match status" value="2"/>
</dbReference>
<keyword evidence="6" id="KW-1185">Reference proteome</keyword>
<dbReference type="PANTHER" id="PTHR44858">
    <property type="entry name" value="TETRATRICOPEPTIDE REPEAT PROTEIN 6"/>
    <property type="match status" value="1"/>
</dbReference>
<sequence length="311" mass="35230">MKRIAYFILFLLLTGTASAQTIIDLSKGGKVRNKTTDDYNLDEAVARRIKKDSLAYNDRLTLAFNALNADSLSEAESLFKEALKLRPDAKGNHVVRANLGRIAYVRNDYRKAETYFSEALKADPDMDDVRFLRAQCYHEMKDYRRSLEDCKILLESKRSDINTKQVRFLKSAAEMRLRLYADARNDLEAIVYEDPENTSARLLLALVDENDGRQQMALERLDALVQGYPELTDARVARAELLYRMGFLDRALIDYDAAISAQPNDGTLYVGRAKILITLKRMTAARKDLDSAVAAGVSVSEMQSMYRALSK</sequence>
<keyword evidence="2 3" id="KW-0802">TPR repeat</keyword>
<dbReference type="InterPro" id="IPR019734">
    <property type="entry name" value="TPR_rpt"/>
</dbReference>
<dbReference type="EMBL" id="CP033459">
    <property type="protein sequence ID" value="QFQ12559.1"/>
    <property type="molecule type" value="Genomic_DNA"/>
</dbReference>
<proteinExistence type="predicted"/>
<dbReference type="KEGG" id="alq:C7Y71_005770"/>
<evidence type="ECO:0000256" key="1">
    <source>
        <dbReference type="ARBA" id="ARBA00022737"/>
    </source>
</evidence>
<dbReference type="RefSeq" id="WP_111897426.1">
    <property type="nucleotide sequence ID" value="NZ_CP033459.1"/>
</dbReference>
<dbReference type="SMART" id="SM00028">
    <property type="entry name" value="TPR"/>
    <property type="match status" value="4"/>
</dbReference>
<dbReference type="InterPro" id="IPR050498">
    <property type="entry name" value="Ycf3"/>
</dbReference>
<feature type="signal peptide" evidence="4">
    <location>
        <begin position="1"/>
        <end position="19"/>
    </location>
</feature>
<dbReference type="AlphaFoldDB" id="A0A5P8E690"/>
<keyword evidence="4" id="KW-0732">Signal</keyword>
<evidence type="ECO:0000313" key="5">
    <source>
        <dbReference type="EMBL" id="QFQ12559.1"/>
    </source>
</evidence>
<dbReference type="InterPro" id="IPR011990">
    <property type="entry name" value="TPR-like_helical_dom_sf"/>
</dbReference>
<gene>
    <name evidence="5" type="ORF">C7Y71_005770</name>
</gene>
<name>A0A5P8E690_9BACT</name>
<reference evidence="5 6" key="1">
    <citation type="submission" date="2018-11" db="EMBL/GenBank/DDBJ databases">
        <authorList>
            <person name="Na S.W."/>
            <person name="Baik M."/>
        </authorList>
    </citation>
    <scope>NUCLEOTIDE SEQUENCE [LARGE SCALE GENOMIC DNA]</scope>
    <source>
        <strain evidence="5 6">E39</strain>
    </source>
</reference>
<evidence type="ECO:0000256" key="3">
    <source>
        <dbReference type="PROSITE-ProRule" id="PRU00339"/>
    </source>
</evidence>
<dbReference type="Gene3D" id="1.25.40.10">
    <property type="entry name" value="Tetratricopeptide repeat domain"/>
    <property type="match status" value="2"/>
</dbReference>
<dbReference type="Proteomes" id="UP000249375">
    <property type="component" value="Chromosome"/>
</dbReference>
<evidence type="ECO:0000256" key="2">
    <source>
        <dbReference type="ARBA" id="ARBA00022803"/>
    </source>
</evidence>
<feature type="chain" id="PRO_5024293580" evidence="4">
    <location>
        <begin position="20"/>
        <end position="311"/>
    </location>
</feature>
<dbReference type="SUPFAM" id="SSF48452">
    <property type="entry name" value="TPR-like"/>
    <property type="match status" value="2"/>
</dbReference>
<organism evidence="5 6">
    <name type="scientific">Pseudoprevotella muciniphila</name>
    <dbReference type="NCBI Taxonomy" id="2133944"/>
    <lineage>
        <taxon>Bacteria</taxon>
        <taxon>Pseudomonadati</taxon>
        <taxon>Bacteroidota</taxon>
        <taxon>Bacteroidia</taxon>
        <taxon>Bacteroidales</taxon>
        <taxon>Prevotellaceae</taxon>
        <taxon>Pseudoprevotella</taxon>
    </lineage>
</organism>
<protein>
    <submittedName>
        <fullName evidence="5">Tetratricopeptide repeat protein</fullName>
    </submittedName>
</protein>
<evidence type="ECO:0000256" key="4">
    <source>
        <dbReference type="SAM" id="SignalP"/>
    </source>
</evidence>